<evidence type="ECO:0000313" key="9">
    <source>
        <dbReference type="Proteomes" id="UP000176431"/>
    </source>
</evidence>
<comment type="similarity">
    <text evidence="2">Belongs to the archaeal-type GPI family.</text>
</comment>
<keyword evidence="4" id="KW-0312">Gluconeogenesis</keyword>
<comment type="catalytic activity">
    <reaction evidence="6">
        <text>alpha-D-glucose 6-phosphate = beta-D-fructose 6-phosphate</text>
        <dbReference type="Rhea" id="RHEA:11816"/>
        <dbReference type="ChEBI" id="CHEBI:57634"/>
        <dbReference type="ChEBI" id="CHEBI:58225"/>
        <dbReference type="EC" id="5.3.1.9"/>
    </reaction>
</comment>
<evidence type="ECO:0000313" key="8">
    <source>
        <dbReference type="EMBL" id="OGD25622.1"/>
    </source>
</evidence>
<dbReference type="AlphaFoldDB" id="A0A1F5B4R9"/>
<organism evidence="8 9">
    <name type="scientific">Candidatus Azambacteria bacterium RIFCSPHIGHO2_01_FULL_40_24</name>
    <dbReference type="NCBI Taxonomy" id="1797301"/>
    <lineage>
        <taxon>Bacteria</taxon>
        <taxon>Candidatus Azamiibacteriota</taxon>
    </lineage>
</organism>
<evidence type="ECO:0000256" key="5">
    <source>
        <dbReference type="ARBA" id="ARBA00023152"/>
    </source>
</evidence>
<feature type="domain" description="Glucose-6-phosphate isomerase prokaryote" evidence="7">
    <location>
        <begin position="54"/>
        <end position="189"/>
    </location>
</feature>
<keyword evidence="5" id="KW-0324">Glycolysis</keyword>
<dbReference type="InterPro" id="IPR010551">
    <property type="entry name" value="G6P_isomerase_prok"/>
</dbReference>
<comment type="caution">
    <text evidence="8">The sequence shown here is derived from an EMBL/GenBank/DDBJ whole genome shotgun (WGS) entry which is preliminary data.</text>
</comment>
<dbReference type="GO" id="GO:0004347">
    <property type="term" value="F:glucose-6-phosphate isomerase activity"/>
    <property type="evidence" value="ECO:0007669"/>
    <property type="project" value="UniProtKB-EC"/>
</dbReference>
<dbReference type="SUPFAM" id="SSF51182">
    <property type="entry name" value="RmlC-like cupins"/>
    <property type="match status" value="1"/>
</dbReference>
<dbReference type="Gene3D" id="2.60.120.10">
    <property type="entry name" value="Jelly Rolls"/>
    <property type="match status" value="1"/>
</dbReference>
<dbReference type="CDD" id="cd02218">
    <property type="entry name" value="cupin_PGI"/>
    <property type="match status" value="1"/>
</dbReference>
<evidence type="ECO:0000256" key="6">
    <source>
        <dbReference type="ARBA" id="ARBA00029321"/>
    </source>
</evidence>
<accession>A0A1F5B4R9</accession>
<evidence type="ECO:0000256" key="2">
    <source>
        <dbReference type="ARBA" id="ARBA00006542"/>
    </source>
</evidence>
<dbReference type="EC" id="5.3.1.9" evidence="3"/>
<dbReference type="EMBL" id="MEYK01000007">
    <property type="protein sequence ID" value="OGD25622.1"/>
    <property type="molecule type" value="Genomic_DNA"/>
</dbReference>
<proteinExistence type="inferred from homology"/>
<evidence type="ECO:0000259" key="7">
    <source>
        <dbReference type="Pfam" id="PF06560"/>
    </source>
</evidence>
<comment type="pathway">
    <text evidence="1">Carbohydrate degradation; glycolysis; D-glyceraldehyde 3-phosphate and glycerone phosphate from D-glucose: step 2/4.</text>
</comment>
<evidence type="ECO:0000256" key="4">
    <source>
        <dbReference type="ARBA" id="ARBA00022432"/>
    </source>
</evidence>
<name>A0A1F5B4R9_9BACT</name>
<gene>
    <name evidence="8" type="ORF">A2819_02640</name>
</gene>
<dbReference type="UniPathway" id="UPA00109">
    <property type="reaction ID" value="UER00181"/>
</dbReference>
<dbReference type="Pfam" id="PF06560">
    <property type="entry name" value="GPI"/>
    <property type="match status" value="1"/>
</dbReference>
<dbReference type="GO" id="GO:0005737">
    <property type="term" value="C:cytoplasm"/>
    <property type="evidence" value="ECO:0007669"/>
    <property type="project" value="InterPro"/>
</dbReference>
<dbReference type="Proteomes" id="UP000176431">
    <property type="component" value="Unassembled WGS sequence"/>
</dbReference>
<evidence type="ECO:0000256" key="3">
    <source>
        <dbReference type="ARBA" id="ARBA00011952"/>
    </source>
</evidence>
<evidence type="ECO:0000256" key="1">
    <source>
        <dbReference type="ARBA" id="ARBA00004926"/>
    </source>
</evidence>
<sequence length="247" mass="28902">MAIDLQKISGLPIFFDKKRIDLNFNGDFPYIKKSERTLEELKLYLKNSDVKNWSNPIYRVWRNAHLASDNEKITSHNLRYDLTLLPSGIIGDEFVKTAGHYHKNPYPEIYEVLLGRAYFLIQSESIVYLAEAGPGEKFIIPPSFGHNTINVFNEPLLMTNLVSEKAEYDYEPYKNNHGAMYYFLKNNDLIDIVKNPNYESVPEIKKIRVREYPEFGLVKNRPLYSLVNNLEKLKFLNYSEEFSTLGW</sequence>
<dbReference type="GO" id="GO:0006094">
    <property type="term" value="P:gluconeogenesis"/>
    <property type="evidence" value="ECO:0007669"/>
    <property type="project" value="UniProtKB-KW"/>
</dbReference>
<dbReference type="GO" id="GO:0006096">
    <property type="term" value="P:glycolytic process"/>
    <property type="evidence" value="ECO:0007669"/>
    <property type="project" value="UniProtKB-UniPathway"/>
</dbReference>
<dbReference type="InterPro" id="IPR014710">
    <property type="entry name" value="RmlC-like_jellyroll"/>
</dbReference>
<reference evidence="8 9" key="1">
    <citation type="journal article" date="2016" name="Nat. Commun.">
        <title>Thousands of microbial genomes shed light on interconnected biogeochemical processes in an aquifer system.</title>
        <authorList>
            <person name="Anantharaman K."/>
            <person name="Brown C.T."/>
            <person name="Hug L.A."/>
            <person name="Sharon I."/>
            <person name="Castelle C.J."/>
            <person name="Probst A.J."/>
            <person name="Thomas B.C."/>
            <person name="Singh A."/>
            <person name="Wilkins M.J."/>
            <person name="Karaoz U."/>
            <person name="Brodie E.L."/>
            <person name="Williams K.H."/>
            <person name="Hubbard S.S."/>
            <person name="Banfield J.F."/>
        </authorList>
    </citation>
    <scope>NUCLEOTIDE SEQUENCE [LARGE SCALE GENOMIC DNA]</scope>
</reference>
<dbReference type="InterPro" id="IPR011051">
    <property type="entry name" value="RmlC_Cupin_sf"/>
</dbReference>
<protein>
    <recommendedName>
        <fullName evidence="3">glucose-6-phosphate isomerase</fullName>
        <ecNumber evidence="3">5.3.1.9</ecNumber>
    </recommendedName>
</protein>